<dbReference type="Pfam" id="PF17921">
    <property type="entry name" value="Integrase_H2C2"/>
    <property type="match status" value="1"/>
</dbReference>
<dbReference type="Gene3D" id="3.30.420.10">
    <property type="entry name" value="Ribonuclease H-like superfamily/Ribonuclease H"/>
    <property type="match status" value="1"/>
</dbReference>
<evidence type="ECO:0000259" key="2">
    <source>
        <dbReference type="PROSITE" id="PS50013"/>
    </source>
</evidence>
<dbReference type="STRING" id="1128400.I2FXR2"/>
<dbReference type="EMBL" id="CAGI01000167">
    <property type="protein sequence ID" value="CCF51705.1"/>
    <property type="molecule type" value="Genomic_DNA"/>
</dbReference>
<organism evidence="4 5">
    <name type="scientific">Ustilago hordei</name>
    <name type="common">Barley covered smut fungus</name>
    <dbReference type="NCBI Taxonomy" id="120017"/>
    <lineage>
        <taxon>Eukaryota</taxon>
        <taxon>Fungi</taxon>
        <taxon>Dikarya</taxon>
        <taxon>Basidiomycota</taxon>
        <taxon>Ustilaginomycotina</taxon>
        <taxon>Ustilaginomycetes</taxon>
        <taxon>Ustilaginales</taxon>
        <taxon>Ustilaginaceae</taxon>
        <taxon>Ustilago</taxon>
    </lineage>
</organism>
<dbReference type="Gene3D" id="1.10.340.70">
    <property type="match status" value="1"/>
</dbReference>
<dbReference type="InterPro" id="IPR050951">
    <property type="entry name" value="Retrovirus_Pol_polyprotein"/>
</dbReference>
<dbReference type="OrthoDB" id="2273864at2759"/>
<evidence type="ECO:0000313" key="4">
    <source>
        <dbReference type="EMBL" id="CCF51705.1"/>
    </source>
</evidence>
<dbReference type="GO" id="GO:0005634">
    <property type="term" value="C:nucleus"/>
    <property type="evidence" value="ECO:0007669"/>
    <property type="project" value="UniProtKB-ARBA"/>
</dbReference>
<dbReference type="InterPro" id="IPR036397">
    <property type="entry name" value="RNaseH_sf"/>
</dbReference>
<evidence type="ECO:0000259" key="3">
    <source>
        <dbReference type="PROSITE" id="PS50994"/>
    </source>
</evidence>
<dbReference type="GO" id="GO:0015074">
    <property type="term" value="P:DNA integration"/>
    <property type="evidence" value="ECO:0007669"/>
    <property type="project" value="InterPro"/>
</dbReference>
<dbReference type="HOGENOM" id="CLU_596106_0_0_1"/>
<dbReference type="PROSITE" id="PS50994">
    <property type="entry name" value="INTEGRASE"/>
    <property type="match status" value="1"/>
</dbReference>
<evidence type="ECO:0008006" key="6">
    <source>
        <dbReference type="Google" id="ProtNLM"/>
    </source>
</evidence>
<dbReference type="PANTHER" id="PTHR37984:SF5">
    <property type="entry name" value="PROTEIN NYNRIN-LIKE"/>
    <property type="match status" value="1"/>
</dbReference>
<dbReference type="PROSITE" id="PS50013">
    <property type="entry name" value="CHROMO_2"/>
    <property type="match status" value="1"/>
</dbReference>
<dbReference type="GO" id="GO:0006338">
    <property type="term" value="P:chromatin remodeling"/>
    <property type="evidence" value="ECO:0007669"/>
    <property type="project" value="UniProtKB-ARBA"/>
</dbReference>
<accession>I2FXR2</accession>
<evidence type="ECO:0000256" key="1">
    <source>
        <dbReference type="ARBA" id="ARBA00022884"/>
    </source>
</evidence>
<dbReference type="eggNOG" id="KOG0017">
    <property type="taxonomic scope" value="Eukaryota"/>
</dbReference>
<dbReference type="InterPro" id="IPR041588">
    <property type="entry name" value="Integrase_H2C2"/>
</dbReference>
<reference evidence="4 5" key="1">
    <citation type="journal article" date="2012" name="Plant Cell">
        <title>Genome comparison of barley and maize smut fungi reveals targeted loss of RNA silencing components and species-specific presence of transposable elements.</title>
        <authorList>
            <person name="Laurie J.D."/>
            <person name="Ali S."/>
            <person name="Linning R."/>
            <person name="Mannhaupt G."/>
            <person name="Wong P."/>
            <person name="Gueldener U."/>
            <person name="Muensterkoetter M."/>
            <person name="Moore R."/>
            <person name="Kahmann R."/>
            <person name="Bakkeren G."/>
            <person name="Schirawski J."/>
        </authorList>
    </citation>
    <scope>NUCLEOTIDE SEQUENCE [LARGE SCALE GENOMIC DNA]</scope>
    <source>
        <strain evidence="5">Uh4875-4</strain>
    </source>
</reference>
<dbReference type="SUPFAM" id="SSF54160">
    <property type="entry name" value="Chromo domain-like"/>
    <property type="match status" value="1"/>
</dbReference>
<keyword evidence="5" id="KW-1185">Reference proteome</keyword>
<dbReference type="InterPro" id="IPR000953">
    <property type="entry name" value="Chromo/chromo_shadow_dom"/>
</dbReference>
<dbReference type="GO" id="GO:0003723">
    <property type="term" value="F:RNA binding"/>
    <property type="evidence" value="ECO:0007669"/>
    <property type="project" value="UniProtKB-KW"/>
</dbReference>
<comment type="caution">
    <text evidence="4">The sequence shown here is derived from an EMBL/GenBank/DDBJ whole genome shotgun (WGS) entry which is preliminary data.</text>
</comment>
<dbReference type="AlphaFoldDB" id="I2FXR2"/>
<dbReference type="PANTHER" id="PTHR37984">
    <property type="entry name" value="PROTEIN CBG26694"/>
    <property type="match status" value="1"/>
</dbReference>
<evidence type="ECO:0000313" key="5">
    <source>
        <dbReference type="Proteomes" id="UP000006174"/>
    </source>
</evidence>
<name>I2FXR2_USTHO</name>
<feature type="domain" description="Chromo" evidence="2">
    <location>
        <begin position="305"/>
        <end position="363"/>
    </location>
</feature>
<dbReference type="SMART" id="SM00298">
    <property type="entry name" value="CHROMO"/>
    <property type="match status" value="1"/>
</dbReference>
<dbReference type="CDD" id="cd00024">
    <property type="entry name" value="CD_CSD"/>
    <property type="match status" value="1"/>
</dbReference>
<dbReference type="InterPro" id="IPR016197">
    <property type="entry name" value="Chromo-like_dom_sf"/>
</dbReference>
<dbReference type="eggNOG" id="KOG1911">
    <property type="taxonomic scope" value="Eukaryota"/>
</dbReference>
<dbReference type="InterPro" id="IPR001584">
    <property type="entry name" value="Integrase_cat-core"/>
</dbReference>
<dbReference type="Gene3D" id="2.40.50.40">
    <property type="match status" value="1"/>
</dbReference>
<sequence>MLGRTNDCQTQSAKEVDGQSLSVEHLQLMVMSQCHDGIMARHVGWDTTIRAAQRHYWWPNMAAWIANYVASCPVCARYKAPHHCLYGLLQLLATLDRPWGSILLDFIEGLPLLKGYDSILVIVNRLTKYAILAPTHKTVMVEQTAMLLWRYLVRHFGYPDHMVSDWGRQFIPKAWKEFAEGIGTKHSLSTAYHPQMYGQTKGSTKWWSSTCKWVNDPGCLKYMVDGEECCKYLQEQIREAQHQTVEHYNWKHKDIKFKVGNLVYINCQNWKTRQPMPKLDTRTSSLPQWSTQPVILPLPDEELEFEVEALIGKHIHNQATKYKVLWRGYPEEAASWEPMTNLNCPDLIQEYEVLGETRLDQHKKSVVDEQYDRPTHSSEQTSPGLLPPATVRIFHAQMSRNVMFAVTQPSEVSGVSCLKPEICNRNASITDPVEICHRVLSITVLVKVLTDHCGHSVQR</sequence>
<proteinExistence type="predicted"/>
<dbReference type="SUPFAM" id="SSF53098">
    <property type="entry name" value="Ribonuclease H-like"/>
    <property type="match status" value="1"/>
</dbReference>
<dbReference type="Pfam" id="PF00385">
    <property type="entry name" value="Chromo"/>
    <property type="match status" value="1"/>
</dbReference>
<gene>
    <name evidence="4" type="ORF">UHOR_15078</name>
</gene>
<feature type="domain" description="Integrase catalytic" evidence="3">
    <location>
        <begin position="94"/>
        <end position="201"/>
    </location>
</feature>
<dbReference type="InterPro" id="IPR023780">
    <property type="entry name" value="Chromo_domain"/>
</dbReference>
<dbReference type="Proteomes" id="UP000006174">
    <property type="component" value="Unassembled WGS sequence"/>
</dbReference>
<keyword evidence="1" id="KW-0694">RNA-binding</keyword>
<protein>
    <recommendedName>
        <fullName evidence="6">Chromo domain-containing protein</fullName>
    </recommendedName>
</protein>
<dbReference type="InterPro" id="IPR012337">
    <property type="entry name" value="RNaseH-like_sf"/>
</dbReference>